<keyword evidence="2" id="KW-0732">Signal</keyword>
<sequence length="532" mass="54746">MTFPPNALMLRLLAPLVCTALAACDGAGPATSRHGGLSDAAPASGNLPVQGKAEPIGSSVHGATVAHASAAKASTGTSASASAAPFGSYLRPYAATSLWNARPVNPTFGTFVIPRSSYFPTVASGAYSTGVFLASTTDKPMTIVGPGSTDAHTVGVADPDNGGNRVITLPRWPAGVLPASGTDGHADIVDPVTQTIHSFWQLKQKDGRWTAALYSWSKLSGNGWGDPAHYYQGARAVGIPASAGLIRKHEIKDGLAAYPHALAMSLTKNGLANGVTSPAYIFPATSADNTAAANTGAIPQGALIMLPRSFDSSEITNPDLKKIVETLKMYGAYVVDYNTGTPFVIYVENDAGFHLMPTGWDGKIASQLDQIRASLRQVTAVQGWVDGNGNAANAAIKAQQNMNILSMRGPWSRQSGTGTAAYDTAGQRLVFEPASGKTVYVNGSNAGLTRVNWALPPQGAHVELSVSATGGATLRLQVTSNGAVTEATKDLQNGQSTQFTWPADAKLTLTATSGAGGTGGASSVKASLVKVP</sequence>
<evidence type="ECO:0000256" key="1">
    <source>
        <dbReference type="SAM" id="MobiDB-lite"/>
    </source>
</evidence>
<feature type="chain" id="PRO_5030745473" description="Atrophin-1 multi-domain protein" evidence="2">
    <location>
        <begin position="23"/>
        <end position="532"/>
    </location>
</feature>
<dbReference type="Proteomes" id="UP000540787">
    <property type="component" value="Unassembled WGS sequence"/>
</dbReference>
<feature type="signal peptide" evidence="2">
    <location>
        <begin position="1"/>
        <end position="22"/>
    </location>
</feature>
<reference evidence="3 4" key="1">
    <citation type="submission" date="2020-08" db="EMBL/GenBank/DDBJ databases">
        <title>The Agave Microbiome: Exploring the role of microbial communities in plant adaptations to desert environments.</title>
        <authorList>
            <person name="Partida-Martinez L.P."/>
        </authorList>
    </citation>
    <scope>NUCLEOTIDE SEQUENCE [LARGE SCALE GENOMIC DNA]</scope>
    <source>
        <strain evidence="3 4">AT3.2</strain>
    </source>
</reference>
<protein>
    <recommendedName>
        <fullName evidence="5">Atrophin-1 multi-domain protein</fullName>
    </recommendedName>
</protein>
<feature type="region of interest" description="Disordered" evidence="1">
    <location>
        <begin position="33"/>
        <end position="54"/>
    </location>
</feature>
<evidence type="ECO:0000256" key="2">
    <source>
        <dbReference type="SAM" id="SignalP"/>
    </source>
</evidence>
<evidence type="ECO:0000313" key="3">
    <source>
        <dbReference type="EMBL" id="MBB6132984.1"/>
    </source>
</evidence>
<evidence type="ECO:0000313" key="4">
    <source>
        <dbReference type="Proteomes" id="UP000540787"/>
    </source>
</evidence>
<evidence type="ECO:0008006" key="5">
    <source>
        <dbReference type="Google" id="ProtNLM"/>
    </source>
</evidence>
<dbReference type="AlphaFoldDB" id="A0A7W9WY44"/>
<proteinExistence type="predicted"/>
<dbReference type="EMBL" id="JACHBX010000001">
    <property type="protein sequence ID" value="MBB6132984.1"/>
    <property type="molecule type" value="Genomic_DNA"/>
</dbReference>
<comment type="caution">
    <text evidence="3">The sequence shown here is derived from an EMBL/GenBank/DDBJ whole genome shotgun (WGS) entry which is preliminary data.</text>
</comment>
<dbReference type="RefSeq" id="WP_229424606.1">
    <property type="nucleotide sequence ID" value="NZ_JACHBX010000001.1"/>
</dbReference>
<keyword evidence="4" id="KW-1185">Reference proteome</keyword>
<accession>A0A7W9WY44</accession>
<organism evidence="3 4">
    <name type="scientific">Massilia aurea</name>
    <dbReference type="NCBI Taxonomy" id="373040"/>
    <lineage>
        <taxon>Bacteria</taxon>
        <taxon>Pseudomonadati</taxon>
        <taxon>Pseudomonadota</taxon>
        <taxon>Betaproteobacteria</taxon>
        <taxon>Burkholderiales</taxon>
        <taxon>Oxalobacteraceae</taxon>
        <taxon>Telluria group</taxon>
        <taxon>Massilia</taxon>
    </lineage>
</organism>
<name>A0A7W9WY44_9BURK</name>
<gene>
    <name evidence="3" type="ORF">HD842_001095</name>
</gene>